<evidence type="ECO:0000256" key="1">
    <source>
        <dbReference type="SAM" id="MobiDB-lite"/>
    </source>
</evidence>
<accession>W6A995</accession>
<keyword evidence="4" id="KW-1185">Reference proteome</keyword>
<feature type="transmembrane region" description="Helical" evidence="2">
    <location>
        <begin position="7"/>
        <end position="29"/>
    </location>
</feature>
<keyword evidence="2" id="KW-0812">Transmembrane</keyword>
<feature type="transmembrane region" description="Helical" evidence="2">
    <location>
        <begin position="49"/>
        <end position="65"/>
    </location>
</feature>
<feature type="region of interest" description="Disordered" evidence="1">
    <location>
        <begin position="219"/>
        <end position="246"/>
    </location>
</feature>
<dbReference type="HOGENOM" id="CLU_946308_0_0_14"/>
<feature type="transmembrane region" description="Helical" evidence="2">
    <location>
        <begin position="104"/>
        <end position="123"/>
    </location>
</feature>
<sequence>MKKLIYLNLISLFLAVFSMAFIAPFMYFSKTIDGKILIFTKNVYTLSEIGLGLTFFAFGIGALFAKNRILKVIALSLSIFTCLVFVFIAGYGMSGLFAIEKIHVFKIIIPVFFISLFFIGLLFSQTPNHLQNLVLQNKSEEATDQITDVLVKDDLKIKISKLKTNLSKPSFEILQEIDSTGSFSGIDIQKIIGIDENIGESNDESSKGPEDLKIINPNSENFVKKNSQSPEKISDSDGKDSNKNKKIIQEHNYDFIDLTELSFEKNKEKDDFEIITPRRLDGKNETELKKDLNE</sequence>
<evidence type="ECO:0000313" key="3">
    <source>
        <dbReference type="EMBL" id="AHI53551.1"/>
    </source>
</evidence>
<dbReference type="OrthoDB" id="9874108at2"/>
<name>W6A995_9MOLU</name>
<dbReference type="Proteomes" id="UP000019265">
    <property type="component" value="Chromosome"/>
</dbReference>
<evidence type="ECO:0000313" key="4">
    <source>
        <dbReference type="Proteomes" id="UP000019265"/>
    </source>
</evidence>
<dbReference type="PATRIC" id="fig|1276257.3.peg.141"/>
<evidence type="ECO:0008006" key="5">
    <source>
        <dbReference type="Google" id="ProtNLM"/>
    </source>
</evidence>
<evidence type="ECO:0000256" key="2">
    <source>
        <dbReference type="SAM" id="Phobius"/>
    </source>
</evidence>
<feature type="compositionally biased region" description="Basic and acidic residues" evidence="1">
    <location>
        <begin position="232"/>
        <end position="246"/>
    </location>
</feature>
<dbReference type="KEGG" id="ssab:SSABA_v1c01390"/>
<organism evidence="3 4">
    <name type="scientific">Spiroplasma sabaudiense Ar-1343</name>
    <dbReference type="NCBI Taxonomy" id="1276257"/>
    <lineage>
        <taxon>Bacteria</taxon>
        <taxon>Bacillati</taxon>
        <taxon>Mycoplasmatota</taxon>
        <taxon>Mollicutes</taxon>
        <taxon>Entomoplasmatales</taxon>
        <taxon>Spiroplasmataceae</taxon>
        <taxon>Spiroplasma</taxon>
    </lineage>
</organism>
<gene>
    <name evidence="3" type="ORF">SSABA_v1c01390</name>
</gene>
<dbReference type="STRING" id="1276257.SSABA_v1c01390"/>
<keyword evidence="2" id="KW-1133">Transmembrane helix</keyword>
<dbReference type="RefSeq" id="WP_025250689.1">
    <property type="nucleotide sequence ID" value="NZ_CP006934.1"/>
</dbReference>
<proteinExistence type="predicted"/>
<reference evidence="3 4" key="1">
    <citation type="journal article" date="2014" name="Genome Biol. Evol.">
        <title>Molecular evolution of the substrate utilization strategies and putative virulence factors in mosquito-associated Spiroplasma species.</title>
        <authorList>
            <person name="Chang T.H."/>
            <person name="Lo W.S."/>
            <person name="Ku C."/>
            <person name="Chen L.L."/>
            <person name="Kuo C.H."/>
        </authorList>
    </citation>
    <scope>NUCLEOTIDE SEQUENCE [LARGE SCALE GENOMIC DNA]</scope>
    <source>
        <strain evidence="3">Ar-1343</strain>
    </source>
</reference>
<dbReference type="EMBL" id="CP006934">
    <property type="protein sequence ID" value="AHI53551.1"/>
    <property type="molecule type" value="Genomic_DNA"/>
</dbReference>
<dbReference type="AlphaFoldDB" id="W6A995"/>
<feature type="transmembrane region" description="Helical" evidence="2">
    <location>
        <begin position="72"/>
        <end position="92"/>
    </location>
</feature>
<feature type="compositionally biased region" description="Polar residues" evidence="1">
    <location>
        <begin position="219"/>
        <end position="231"/>
    </location>
</feature>
<protein>
    <recommendedName>
        <fullName evidence="5">Transmembrane protein</fullName>
    </recommendedName>
</protein>
<keyword evidence="2" id="KW-0472">Membrane</keyword>